<feature type="compositionally biased region" description="Basic residues" evidence="1">
    <location>
        <begin position="293"/>
        <end position="312"/>
    </location>
</feature>
<proteinExistence type="predicted"/>
<feature type="compositionally biased region" description="Basic and acidic residues" evidence="1">
    <location>
        <begin position="155"/>
        <end position="165"/>
    </location>
</feature>
<organism evidence="2 3">
    <name type="scientific">Friedmanniomyces endolithicus</name>
    <dbReference type="NCBI Taxonomy" id="329885"/>
    <lineage>
        <taxon>Eukaryota</taxon>
        <taxon>Fungi</taxon>
        <taxon>Dikarya</taxon>
        <taxon>Ascomycota</taxon>
        <taxon>Pezizomycotina</taxon>
        <taxon>Dothideomycetes</taxon>
        <taxon>Dothideomycetidae</taxon>
        <taxon>Mycosphaerellales</taxon>
        <taxon>Teratosphaeriaceae</taxon>
        <taxon>Friedmanniomyces</taxon>
    </lineage>
</organism>
<feature type="region of interest" description="Disordered" evidence="1">
    <location>
        <begin position="126"/>
        <end position="227"/>
    </location>
</feature>
<feature type="region of interest" description="Disordered" evidence="1">
    <location>
        <begin position="551"/>
        <end position="573"/>
    </location>
</feature>
<gene>
    <name evidence="2" type="ORF">B0A54_04110</name>
</gene>
<sequence length="590" mass="65512">MARPYPSQYGDYGRSRDGFHRRPSVASEPPFNHSRKSWTDNGVHYTVETGTYTGPGLSFSAASSSATGLFGAFTGSESRSSRHAFGAGLLETAAGLLGAVSGLHQAIGPRSLHAVDGECRDRFDEFDEQPESKDDTAYGDAASFSGTRPRSMFSRFRDKLNENRQRARGAPHTPETFPARHAQSRRQSPYTGTHDEPTDPHFDREDLDYQGYDRRRPGTRTSYTDDTLSALRQNMEHYRAQVKRSREALERASRQRSVDIRSLQALLDEVKMLERASAAAEQELQAEQDRARRTSHQGRQQHHRQPCRRHRAPPTPPDDDDDLFSAAGFGYVPIHINVHQGCTSHAGFDEFHGPDPFGHAMFGAFGSPFGAFGSSYLFHDNVHRLFGMPSGPQFNAPRAKWPRFNHANGGPLPQTGPGFAGITPPPTLAPPRTCLLPDEAKRLFRMYNERWNALSPTDPNIPYPARGLLAAALQDGNSIWAPMVDSPLTTWSEETLMQANAQAFYLGVVGMKPQYSEAGGKVSMAYDKAEASPAQVKQLVDLLKREKTRWHSDRLGRRNKGVPGPNEGLQSDPRARAVFHAVCELMECVQ</sequence>
<feature type="region of interest" description="Disordered" evidence="1">
    <location>
        <begin position="281"/>
        <end position="321"/>
    </location>
</feature>
<evidence type="ECO:0000256" key="1">
    <source>
        <dbReference type="SAM" id="MobiDB-lite"/>
    </source>
</evidence>
<dbReference type="AlphaFoldDB" id="A0A4U0V9K5"/>
<comment type="caution">
    <text evidence="2">The sequence shown here is derived from an EMBL/GenBank/DDBJ whole genome shotgun (WGS) entry which is preliminary data.</text>
</comment>
<name>A0A4U0V9K5_9PEZI</name>
<feature type="compositionally biased region" description="Basic and acidic residues" evidence="1">
    <location>
        <begin position="193"/>
        <end position="204"/>
    </location>
</feature>
<dbReference type="OrthoDB" id="3643499at2759"/>
<evidence type="ECO:0000313" key="2">
    <source>
        <dbReference type="EMBL" id="TKA45571.1"/>
    </source>
</evidence>
<protein>
    <submittedName>
        <fullName evidence="2">Uncharacterized protein</fullName>
    </submittedName>
</protein>
<reference evidence="2 3" key="1">
    <citation type="submission" date="2017-03" db="EMBL/GenBank/DDBJ databases">
        <title>Genomes of endolithic fungi from Antarctica.</title>
        <authorList>
            <person name="Coleine C."/>
            <person name="Masonjones S."/>
            <person name="Stajich J.E."/>
        </authorList>
    </citation>
    <scope>NUCLEOTIDE SEQUENCE [LARGE SCALE GENOMIC DNA]</scope>
    <source>
        <strain evidence="2 3">CCFEE 5311</strain>
    </source>
</reference>
<accession>A0A4U0V9K5</accession>
<dbReference type="Proteomes" id="UP000310066">
    <property type="component" value="Unassembled WGS sequence"/>
</dbReference>
<feature type="region of interest" description="Disordered" evidence="1">
    <location>
        <begin position="1"/>
        <end position="39"/>
    </location>
</feature>
<evidence type="ECO:0000313" key="3">
    <source>
        <dbReference type="Proteomes" id="UP000310066"/>
    </source>
</evidence>
<dbReference type="EMBL" id="NAJP01000011">
    <property type="protein sequence ID" value="TKA45571.1"/>
    <property type="molecule type" value="Genomic_DNA"/>
</dbReference>